<reference evidence="8" key="1">
    <citation type="submission" date="2020-06" db="EMBL/GenBank/DDBJ databases">
        <title>Draft genome of Bugula neritina, a colonial animal packing powerful symbionts and potential medicines.</title>
        <authorList>
            <person name="Rayko M."/>
        </authorList>
    </citation>
    <scope>NUCLEOTIDE SEQUENCE [LARGE SCALE GENOMIC DNA]</scope>
    <source>
        <strain evidence="8">Kwan_BN1</strain>
    </source>
</reference>
<feature type="domain" description="Gamma tubulin complex component C-terminal" evidence="6">
    <location>
        <begin position="653"/>
        <end position="934"/>
    </location>
</feature>
<dbReference type="OrthoDB" id="66546at2759"/>
<comment type="caution">
    <text evidence="8">The sequence shown here is derived from an EMBL/GenBank/DDBJ whole genome shotgun (WGS) entry which is preliminary data.</text>
</comment>
<dbReference type="Pfam" id="PF17681">
    <property type="entry name" value="GCP_N_terminal"/>
    <property type="match status" value="1"/>
</dbReference>
<dbReference type="CDD" id="cd22572">
    <property type="entry name" value="GCP5_NTD"/>
    <property type="match status" value="1"/>
</dbReference>
<evidence type="ECO:0000256" key="4">
    <source>
        <dbReference type="ARBA" id="ARBA00023212"/>
    </source>
</evidence>
<evidence type="ECO:0000259" key="7">
    <source>
        <dbReference type="Pfam" id="PF17681"/>
    </source>
</evidence>
<name>A0A7J7IYC9_BUGNE</name>
<protein>
    <recommendedName>
        <fullName evidence="5">Gamma-tubulin complex component</fullName>
    </recommendedName>
</protein>
<comment type="similarity">
    <text evidence="1 5">Belongs to the TUBGCP family.</text>
</comment>
<dbReference type="EMBL" id="VXIV02003268">
    <property type="protein sequence ID" value="KAF6018919.1"/>
    <property type="molecule type" value="Genomic_DNA"/>
</dbReference>
<dbReference type="InterPro" id="IPR059169">
    <property type="entry name" value="GCP5_N_ext"/>
</dbReference>
<comment type="subcellular location">
    <subcellularLocation>
        <location evidence="5">Cytoplasm</location>
        <location evidence="5">Cytoskeleton</location>
        <location evidence="5">Microtubule organizing center</location>
    </subcellularLocation>
</comment>
<dbReference type="GO" id="GO:0031122">
    <property type="term" value="P:cytoplasmic microtubule organization"/>
    <property type="evidence" value="ECO:0007669"/>
    <property type="project" value="TreeGrafter"/>
</dbReference>
<dbReference type="GO" id="GO:0051321">
    <property type="term" value="P:meiotic cell cycle"/>
    <property type="evidence" value="ECO:0007669"/>
    <property type="project" value="TreeGrafter"/>
</dbReference>
<dbReference type="InterPro" id="IPR041470">
    <property type="entry name" value="GCP_N"/>
</dbReference>
<dbReference type="PANTHER" id="PTHR19302:SF33">
    <property type="entry name" value="GAMMA-TUBULIN COMPLEX COMPONENT 5"/>
    <property type="match status" value="1"/>
</dbReference>
<keyword evidence="3 5" id="KW-0493">Microtubule</keyword>
<sequence length="943" mass="107851">MAQNSSNKKLISELISQSTGFQTGEENFQICLKYAASNLRFHRYLDVDRHKVKCLLNGLYEKFTIHSAQPAREALKKAVSAFLNKPEFEKKNAPETDTHYSILSFLLEMSSRPTSQHYSFEEEDAKEDDINVNFDWYKYLTEDLDPLPTSFSDSSVDSEASDIEETIIAEAEPFVREEEISQQVEANTAMLRELLVDRYWAGEDNSLLLADTDFAHDWNGHLRSLGVFESFQQDTYMTEYQMVREVIWMLSGATESFLFLYNEQQAVFSIKKCVNLTHTTKTSLAEVLIKFTRLATKVSQLRQFVTRLLKGDLLSLECQTYQAFSVACTEILTQLDVFSHQLSHRIQNGDLSGTLISILQEYNPYQQIIHILHTIYTSAICPNLAIAKPSVSTAATQLLITCNSLLNEASLQAVDTNTLTTLTRVFVRTLAPYLHIIDEWLTNGNLNDPYLEFVIKKKNSKCLDETFWDMAVELTTCEPAESTDRITSSFSYNYSVPELLKGTLTRIAISGKSMEMLAQLGKVSFAVGESNKSLLSAFVDKFCSGLNWGEPKETPAAAEGVEKSAELTLTAVSSAPDVSPLLHANFRALFEEGRSMTPVDELRALSGQNMYNMVNLGQLMSSSLELLVEERYNRVSQCLLHVLKDDCHIYYFLSLVRKVYLLEAGDIMYEFLWELFDKIRLDEDWKDVLTLNVGLHECLEKHFPKHFFRFSISLADDVRKSEFLPIHMLEKFHLHYEVDWPIDVIYNSACEEQYNRIFQFLLQLKLAKHSIDNLKFDALHKKLTDESTASYDTGDELLEKSIYLLRMKILHAVNSIHDYIMTTILYHSSQQFEKNVEAATDLEMIMMVHRNYLNQVFNRCFLHPKNAVIHGCLLKILNTALIFQKMWDSGLETTTWTKVEEISLSFTKCIQILMSFITSLIKTGSLPHLESLALAFRDTTAVS</sequence>
<dbReference type="Gene3D" id="1.20.120.1900">
    <property type="entry name" value="Gamma-tubulin complex, C-terminal domain"/>
    <property type="match status" value="1"/>
</dbReference>
<dbReference type="AlphaFoldDB" id="A0A7J7IYC9"/>
<dbReference type="GO" id="GO:0000930">
    <property type="term" value="C:gamma-tubulin complex"/>
    <property type="evidence" value="ECO:0007669"/>
    <property type="project" value="TreeGrafter"/>
</dbReference>
<dbReference type="Proteomes" id="UP000593567">
    <property type="component" value="Unassembled WGS sequence"/>
</dbReference>
<dbReference type="InterPro" id="IPR007259">
    <property type="entry name" value="GCP"/>
</dbReference>
<dbReference type="PANTHER" id="PTHR19302">
    <property type="entry name" value="GAMMA TUBULIN COMPLEX PROTEIN"/>
    <property type="match status" value="1"/>
</dbReference>
<dbReference type="GO" id="GO:0051011">
    <property type="term" value="F:microtubule minus-end binding"/>
    <property type="evidence" value="ECO:0007669"/>
    <property type="project" value="TreeGrafter"/>
</dbReference>
<accession>A0A7J7IYC9</accession>
<evidence type="ECO:0000313" key="9">
    <source>
        <dbReference type="Proteomes" id="UP000593567"/>
    </source>
</evidence>
<dbReference type="GO" id="GO:0007020">
    <property type="term" value="P:microtubule nucleation"/>
    <property type="evidence" value="ECO:0007669"/>
    <property type="project" value="InterPro"/>
</dbReference>
<keyword evidence="4 5" id="KW-0206">Cytoskeleton</keyword>
<dbReference type="GO" id="GO:0000278">
    <property type="term" value="P:mitotic cell cycle"/>
    <property type="evidence" value="ECO:0007669"/>
    <property type="project" value="TreeGrafter"/>
</dbReference>
<keyword evidence="2 5" id="KW-0963">Cytoplasm</keyword>
<dbReference type="GO" id="GO:0043015">
    <property type="term" value="F:gamma-tubulin binding"/>
    <property type="evidence" value="ECO:0007669"/>
    <property type="project" value="InterPro"/>
</dbReference>
<organism evidence="8 9">
    <name type="scientific">Bugula neritina</name>
    <name type="common">Brown bryozoan</name>
    <name type="synonym">Sertularia neritina</name>
    <dbReference type="NCBI Taxonomy" id="10212"/>
    <lineage>
        <taxon>Eukaryota</taxon>
        <taxon>Metazoa</taxon>
        <taxon>Spiralia</taxon>
        <taxon>Lophotrochozoa</taxon>
        <taxon>Bryozoa</taxon>
        <taxon>Gymnolaemata</taxon>
        <taxon>Cheilostomatida</taxon>
        <taxon>Flustrina</taxon>
        <taxon>Buguloidea</taxon>
        <taxon>Bugulidae</taxon>
        <taxon>Bugula</taxon>
    </lineage>
</organism>
<gene>
    <name evidence="8" type="ORF">EB796_022740</name>
</gene>
<dbReference type="Pfam" id="PF04130">
    <property type="entry name" value="GCP_C_terminal"/>
    <property type="match status" value="1"/>
</dbReference>
<keyword evidence="9" id="KW-1185">Reference proteome</keyword>
<evidence type="ECO:0000256" key="3">
    <source>
        <dbReference type="ARBA" id="ARBA00022701"/>
    </source>
</evidence>
<evidence type="ECO:0000256" key="1">
    <source>
        <dbReference type="ARBA" id="ARBA00010337"/>
    </source>
</evidence>
<dbReference type="InterPro" id="IPR042241">
    <property type="entry name" value="GCP_C_sf"/>
</dbReference>
<feature type="domain" description="Gamma tubulin complex component protein N-terminal" evidence="7">
    <location>
        <begin position="243"/>
        <end position="645"/>
    </location>
</feature>
<evidence type="ECO:0000259" key="6">
    <source>
        <dbReference type="Pfam" id="PF04130"/>
    </source>
</evidence>
<dbReference type="GO" id="GO:0005874">
    <property type="term" value="C:microtubule"/>
    <property type="evidence" value="ECO:0007669"/>
    <property type="project" value="UniProtKB-KW"/>
</dbReference>
<dbReference type="InterPro" id="IPR040457">
    <property type="entry name" value="GCP_C"/>
</dbReference>
<evidence type="ECO:0000256" key="5">
    <source>
        <dbReference type="RuleBase" id="RU363050"/>
    </source>
</evidence>
<evidence type="ECO:0000313" key="8">
    <source>
        <dbReference type="EMBL" id="KAF6018919.1"/>
    </source>
</evidence>
<evidence type="ECO:0000256" key="2">
    <source>
        <dbReference type="ARBA" id="ARBA00022490"/>
    </source>
</evidence>
<proteinExistence type="inferred from homology"/>
<dbReference type="GO" id="GO:0000922">
    <property type="term" value="C:spindle pole"/>
    <property type="evidence" value="ECO:0007669"/>
    <property type="project" value="InterPro"/>
</dbReference>
<dbReference type="GO" id="GO:0051225">
    <property type="term" value="P:spindle assembly"/>
    <property type="evidence" value="ECO:0007669"/>
    <property type="project" value="TreeGrafter"/>
</dbReference>